<dbReference type="Proteomes" id="UP000777438">
    <property type="component" value="Unassembled WGS sequence"/>
</dbReference>
<dbReference type="EMBL" id="JAGPYM010000006">
    <property type="protein sequence ID" value="KAH6893076.1"/>
    <property type="molecule type" value="Genomic_DNA"/>
</dbReference>
<reference evidence="1 2" key="1">
    <citation type="journal article" date="2021" name="Nat. Commun.">
        <title>Genetic determinants of endophytism in the Arabidopsis root mycobiome.</title>
        <authorList>
            <person name="Mesny F."/>
            <person name="Miyauchi S."/>
            <person name="Thiergart T."/>
            <person name="Pickel B."/>
            <person name="Atanasova L."/>
            <person name="Karlsson M."/>
            <person name="Huettel B."/>
            <person name="Barry K.W."/>
            <person name="Haridas S."/>
            <person name="Chen C."/>
            <person name="Bauer D."/>
            <person name="Andreopoulos W."/>
            <person name="Pangilinan J."/>
            <person name="LaButti K."/>
            <person name="Riley R."/>
            <person name="Lipzen A."/>
            <person name="Clum A."/>
            <person name="Drula E."/>
            <person name="Henrissat B."/>
            <person name="Kohler A."/>
            <person name="Grigoriev I.V."/>
            <person name="Martin F.M."/>
            <person name="Hacquard S."/>
        </authorList>
    </citation>
    <scope>NUCLEOTIDE SEQUENCE [LARGE SCALE GENOMIC DNA]</scope>
    <source>
        <strain evidence="1 2">MPI-CAGE-CH-0241</strain>
    </source>
</reference>
<gene>
    <name evidence="1" type="ORF">B0T10DRAFT_559075</name>
</gene>
<organism evidence="1 2">
    <name type="scientific">Thelonectria olida</name>
    <dbReference type="NCBI Taxonomy" id="1576542"/>
    <lineage>
        <taxon>Eukaryota</taxon>
        <taxon>Fungi</taxon>
        <taxon>Dikarya</taxon>
        <taxon>Ascomycota</taxon>
        <taxon>Pezizomycotina</taxon>
        <taxon>Sordariomycetes</taxon>
        <taxon>Hypocreomycetidae</taxon>
        <taxon>Hypocreales</taxon>
        <taxon>Nectriaceae</taxon>
        <taxon>Thelonectria</taxon>
    </lineage>
</organism>
<evidence type="ECO:0000313" key="1">
    <source>
        <dbReference type="EMBL" id="KAH6893076.1"/>
    </source>
</evidence>
<dbReference type="OrthoDB" id="3542212at2759"/>
<evidence type="ECO:0000313" key="2">
    <source>
        <dbReference type="Proteomes" id="UP000777438"/>
    </source>
</evidence>
<keyword evidence="2" id="KW-1185">Reference proteome</keyword>
<dbReference type="AlphaFoldDB" id="A0A9P8W8B7"/>
<protein>
    <submittedName>
        <fullName evidence="1">Uncharacterized protein</fullName>
    </submittedName>
</protein>
<comment type="caution">
    <text evidence="1">The sequence shown here is derived from an EMBL/GenBank/DDBJ whole genome shotgun (WGS) entry which is preliminary data.</text>
</comment>
<proteinExistence type="predicted"/>
<dbReference type="PANTHER" id="PTHR42052">
    <property type="entry name" value="ABM DOMAIN-CONTAINING PROTEIN"/>
    <property type="match status" value="1"/>
</dbReference>
<accession>A0A9P8W8B7</accession>
<dbReference type="Gene3D" id="3.30.70.100">
    <property type="match status" value="1"/>
</dbReference>
<dbReference type="PANTHER" id="PTHR42052:SF1">
    <property type="entry name" value="ABM DOMAIN-CONTAINING PROTEIN"/>
    <property type="match status" value="1"/>
</dbReference>
<name>A0A9P8W8B7_9HYPO</name>
<sequence length="212" mass="24409">MVVTEFALIELKPDTDNAEFENLVRESIEVQDRWVRENQPRLLQDKPYKNLSTFFLERKPDSLTLLITAPWDSPEGHQAWIQSEDNQVIFGKLGEHLTDESGSAIVYHMDPAGEESELRGDLFAQEAPFKLCKLSVNPSQQEEVQEKYWALEAQAKEANPSSRVWAGWRIEKDDDARDLNIFWNHDVLDGLLDDLLSTPDSEHEILQFANVE</sequence>